<dbReference type="AlphaFoldDB" id="A0A6B0T2D4"/>
<keyword evidence="3" id="KW-1185">Reference proteome</keyword>
<proteinExistence type="predicted"/>
<feature type="transmembrane region" description="Helical" evidence="1">
    <location>
        <begin position="12"/>
        <end position="38"/>
    </location>
</feature>
<organism evidence="2 3">
    <name type="scientific">Halobaculum saliterrae</name>
    <dbReference type="NCBI Taxonomy" id="2073113"/>
    <lineage>
        <taxon>Archaea</taxon>
        <taxon>Methanobacteriati</taxon>
        <taxon>Methanobacteriota</taxon>
        <taxon>Stenosarchaea group</taxon>
        <taxon>Halobacteria</taxon>
        <taxon>Halobacteriales</taxon>
        <taxon>Haloferacaceae</taxon>
        <taxon>Halobaculum</taxon>
    </lineage>
</organism>
<keyword evidence="1" id="KW-0472">Membrane</keyword>
<evidence type="ECO:0000313" key="2">
    <source>
        <dbReference type="EMBL" id="MXR42450.1"/>
    </source>
</evidence>
<protein>
    <submittedName>
        <fullName evidence="2">Uncharacterized protein</fullName>
    </submittedName>
</protein>
<dbReference type="RefSeq" id="WP_159668754.1">
    <property type="nucleotide sequence ID" value="NZ_WUUS01000009.1"/>
</dbReference>
<dbReference type="OrthoDB" id="312908at2157"/>
<reference evidence="2 3" key="1">
    <citation type="submission" date="2019-12" db="EMBL/GenBank/DDBJ databases">
        <title>Isolation and characterization of three novel carbon monoxide-oxidizing members of Halobacteria from salione crusts and soils.</title>
        <authorList>
            <person name="Myers M.R."/>
            <person name="King G.M."/>
        </authorList>
    </citation>
    <scope>NUCLEOTIDE SEQUENCE [LARGE SCALE GENOMIC DNA]</scope>
    <source>
        <strain evidence="2 3">WSA2</strain>
    </source>
</reference>
<dbReference type="Proteomes" id="UP000437065">
    <property type="component" value="Unassembled WGS sequence"/>
</dbReference>
<comment type="caution">
    <text evidence="2">The sequence shown here is derived from an EMBL/GenBank/DDBJ whole genome shotgun (WGS) entry which is preliminary data.</text>
</comment>
<sequence>MSVRTPAGRIRYPLALLAVVVGVLLLEFLVEVTLNRYVETGSMWLPTVGTIGETATAYLLPLSLLSTFVVPAVAFYLGVRYARSV</sequence>
<evidence type="ECO:0000256" key="1">
    <source>
        <dbReference type="SAM" id="Phobius"/>
    </source>
</evidence>
<gene>
    <name evidence="2" type="ORF">GRX01_14015</name>
</gene>
<feature type="transmembrane region" description="Helical" evidence="1">
    <location>
        <begin position="58"/>
        <end position="79"/>
    </location>
</feature>
<keyword evidence="1" id="KW-0812">Transmembrane</keyword>
<keyword evidence="1" id="KW-1133">Transmembrane helix</keyword>
<accession>A0A6B0T2D4</accession>
<name>A0A6B0T2D4_9EURY</name>
<dbReference type="EMBL" id="WUUS01000009">
    <property type="protein sequence ID" value="MXR42450.1"/>
    <property type="molecule type" value="Genomic_DNA"/>
</dbReference>
<evidence type="ECO:0000313" key="3">
    <source>
        <dbReference type="Proteomes" id="UP000437065"/>
    </source>
</evidence>